<dbReference type="PANTHER" id="PTHR11472:SF34">
    <property type="entry name" value="REGULATOR OF TELOMERE ELONGATION HELICASE 1"/>
    <property type="match status" value="1"/>
</dbReference>
<accession>A0A7M2X367</accession>
<comment type="catalytic activity">
    <reaction evidence="7">
        <text>ATP + H2O = ADP + phosphate + H(+)</text>
        <dbReference type="Rhea" id="RHEA:13065"/>
        <dbReference type="ChEBI" id="CHEBI:15377"/>
        <dbReference type="ChEBI" id="CHEBI:15378"/>
        <dbReference type="ChEBI" id="CHEBI:30616"/>
        <dbReference type="ChEBI" id="CHEBI:43474"/>
        <dbReference type="ChEBI" id="CHEBI:456216"/>
        <dbReference type="EC" id="5.6.2.3"/>
    </reaction>
</comment>
<keyword evidence="4" id="KW-0067">ATP-binding</keyword>
<dbReference type="InterPro" id="IPR002686">
    <property type="entry name" value="Transposase_17"/>
</dbReference>
<evidence type="ECO:0000313" key="10">
    <source>
        <dbReference type="Proteomes" id="UP000593765"/>
    </source>
</evidence>
<dbReference type="SMART" id="SM01321">
    <property type="entry name" value="Y1_Tnp"/>
    <property type="match status" value="1"/>
</dbReference>
<evidence type="ECO:0000259" key="8">
    <source>
        <dbReference type="PROSITE" id="PS51193"/>
    </source>
</evidence>
<evidence type="ECO:0000256" key="6">
    <source>
        <dbReference type="ARBA" id="ARBA00044969"/>
    </source>
</evidence>
<dbReference type="GO" id="GO:0005524">
    <property type="term" value="F:ATP binding"/>
    <property type="evidence" value="ECO:0007669"/>
    <property type="project" value="UniProtKB-KW"/>
</dbReference>
<protein>
    <recommendedName>
        <fullName evidence="6">DNA 5'-3' helicase</fullName>
        <ecNumber evidence="6">5.6.2.3</ecNumber>
    </recommendedName>
</protein>
<dbReference type="InterPro" id="IPR006555">
    <property type="entry name" value="ATP-dep_Helicase_C"/>
</dbReference>
<comment type="cofactor">
    <cofactor evidence="1">
        <name>[4Fe-4S] cluster</name>
        <dbReference type="ChEBI" id="CHEBI:49883"/>
    </cofactor>
</comment>
<dbReference type="GO" id="GO:0004803">
    <property type="term" value="F:transposase activity"/>
    <property type="evidence" value="ECO:0007669"/>
    <property type="project" value="InterPro"/>
</dbReference>
<dbReference type="Pfam" id="PF01797">
    <property type="entry name" value="Y1_Tnp"/>
    <property type="match status" value="1"/>
</dbReference>
<dbReference type="FunFam" id="3.40.50.300:FF:000437">
    <property type="entry name" value="ATP-dependent DNA helicase DinG"/>
    <property type="match status" value="1"/>
</dbReference>
<dbReference type="InterPro" id="IPR036515">
    <property type="entry name" value="Transposase_17_sf"/>
</dbReference>
<evidence type="ECO:0000256" key="7">
    <source>
        <dbReference type="ARBA" id="ARBA00048954"/>
    </source>
</evidence>
<comment type="similarity">
    <text evidence="5">Belongs to the helicase family. DinG subfamily.</text>
</comment>
<dbReference type="Proteomes" id="UP000593765">
    <property type="component" value="Chromosome"/>
</dbReference>
<evidence type="ECO:0000256" key="5">
    <source>
        <dbReference type="ARBA" id="ARBA00038058"/>
    </source>
</evidence>
<dbReference type="SUPFAM" id="SSF143422">
    <property type="entry name" value="Transposase IS200-like"/>
    <property type="match status" value="1"/>
</dbReference>
<dbReference type="Gene3D" id="3.40.50.300">
    <property type="entry name" value="P-loop containing nucleotide triphosphate hydrolases"/>
    <property type="match status" value="2"/>
</dbReference>
<dbReference type="RefSeq" id="WP_206295493.1">
    <property type="nucleotide sequence ID" value="NZ_CP063458.1"/>
</dbReference>
<feature type="domain" description="Helicase ATP-binding" evidence="8">
    <location>
        <begin position="15"/>
        <end position="301"/>
    </location>
</feature>
<dbReference type="GO" id="GO:0016818">
    <property type="term" value="F:hydrolase activity, acting on acid anhydrides, in phosphorus-containing anhydrides"/>
    <property type="evidence" value="ECO:0007669"/>
    <property type="project" value="InterPro"/>
</dbReference>
<dbReference type="SMART" id="SM00487">
    <property type="entry name" value="DEXDc"/>
    <property type="match status" value="1"/>
</dbReference>
<dbReference type="EC" id="5.6.2.3" evidence="6"/>
<dbReference type="PANTHER" id="PTHR11472">
    <property type="entry name" value="DNA REPAIR DEAD HELICASE RAD3/XP-D SUBFAMILY MEMBER"/>
    <property type="match status" value="1"/>
</dbReference>
<dbReference type="PROSITE" id="PS51193">
    <property type="entry name" value="HELICASE_ATP_BIND_2"/>
    <property type="match status" value="1"/>
</dbReference>
<name>A0A7M2X367_9BACT</name>
<gene>
    <name evidence="9" type="ORF">IPV69_12725</name>
</gene>
<dbReference type="SUPFAM" id="SSF52540">
    <property type="entry name" value="P-loop containing nucleoside triphosphate hydrolases"/>
    <property type="match status" value="2"/>
</dbReference>
<dbReference type="InterPro" id="IPR014001">
    <property type="entry name" value="Helicase_ATP-bd"/>
</dbReference>
<sequence>MPTTLHDILGPQGAIARRLGKSYEHRPQQLEMAAAVADALETGHHLVAEAGTGVGKSFAYLLPAIDFATRHKKKVVISTHTISLQEQLIDKDIPLIRAVYPEEFTAVLVKGRSNYLCRRRLDQTRQRQAVMFDEERQVESLWQIEQWAATTTDGSLADLPALPYPGVWDKVCAEQGNCLGKKCRFYEGCHWQAAKRRMQGGTILVVNHALFFSDLALRAAGVQYLPKYDAVIFDEAHTLEDVAGSHFGLKVSESTINHQLRTLYDPRKGKGMLSTHGSSANPAIQDVVDLAHLVDDFFDRCVDWQKTQGRANGRINTPGFVDNDLSPKLNDLAMHLKAMLAEIKNEEELSELTSQSEKVATLASTVDALVNQSMEGAVYWMEQPATGAQVRGRAMTGQRRVTLNAAPVNVAEGLRMHLFEKLKSVVLTSATLSTGNGEIAITPRGVMPNGPVSDTGFQPVQGASRVEGLRIRQGAYLPHWNKDAATYAVNFRLADSLPKHVLEGWIAEREDILVNARQQHRPLTETERDRLRVLFSERVEAFLDQGHGECVLADESAAAVVAEALKHFDGQRYRLIAWCVMPNHVHVVVQPLGTHSLESILHSWKSYTANAINKSLLKSGTLWMAESYDHLIRDQADLDHAIKYTWENPEKAGWTDWEWRGIEKKAAVSEQSVASRTSHGLEARVTDGAIRPRSPSSGPDPFAYVRARLGLINERTLQVGSPFDYASQATLYLEENLPDPNDNHRFLPAACDRILHYVRKTYGGAFVLFTSYRMLAEAAARLKPHFDSLGLPLLVHGQGAPRKVLLERFRSIDNAVLFGTSSFWQGIDVQGDKLRNVIITKLPFAVPDEPVIEARLDAIKRAGGNPFMEYSVPEAVIKLKQGFGRLIRSKTDTGIVVILDSRVKTKRYGKLFLDALPGCKTVTVK</sequence>
<evidence type="ECO:0000256" key="1">
    <source>
        <dbReference type="ARBA" id="ARBA00001966"/>
    </source>
</evidence>
<dbReference type="Gene3D" id="3.30.70.1290">
    <property type="entry name" value="Transposase IS200-like"/>
    <property type="match status" value="1"/>
</dbReference>
<dbReference type="EMBL" id="CP063458">
    <property type="protein sequence ID" value="QOV92163.1"/>
    <property type="molecule type" value="Genomic_DNA"/>
</dbReference>
<dbReference type="KEGG" id="hbs:IPV69_12725"/>
<dbReference type="SMART" id="SM00491">
    <property type="entry name" value="HELICc2"/>
    <property type="match status" value="1"/>
</dbReference>
<dbReference type="AlphaFoldDB" id="A0A7M2X367"/>
<evidence type="ECO:0000256" key="2">
    <source>
        <dbReference type="ARBA" id="ARBA00022741"/>
    </source>
</evidence>
<dbReference type="Pfam" id="PF13307">
    <property type="entry name" value="Helicase_C_2"/>
    <property type="match status" value="1"/>
</dbReference>
<organism evidence="9 10">
    <name type="scientific">Humisphaera borealis</name>
    <dbReference type="NCBI Taxonomy" id="2807512"/>
    <lineage>
        <taxon>Bacteria</taxon>
        <taxon>Pseudomonadati</taxon>
        <taxon>Planctomycetota</taxon>
        <taxon>Phycisphaerae</taxon>
        <taxon>Tepidisphaerales</taxon>
        <taxon>Tepidisphaeraceae</taxon>
        <taxon>Humisphaera</taxon>
    </lineage>
</organism>
<keyword evidence="10" id="KW-1185">Reference proteome</keyword>
<evidence type="ECO:0000256" key="3">
    <source>
        <dbReference type="ARBA" id="ARBA00022801"/>
    </source>
</evidence>
<dbReference type="GO" id="GO:0006313">
    <property type="term" value="P:DNA transposition"/>
    <property type="evidence" value="ECO:0007669"/>
    <property type="project" value="InterPro"/>
</dbReference>
<keyword evidence="3" id="KW-0378">Hydrolase</keyword>
<evidence type="ECO:0000256" key="4">
    <source>
        <dbReference type="ARBA" id="ARBA00022840"/>
    </source>
</evidence>
<proteinExistence type="inferred from homology"/>
<keyword evidence="2" id="KW-0547">Nucleotide-binding</keyword>
<dbReference type="InterPro" id="IPR045028">
    <property type="entry name" value="DinG/Rad3-like"/>
</dbReference>
<dbReference type="InterPro" id="IPR014013">
    <property type="entry name" value="Helic_SF1/SF2_ATP-bd_DinG/Rad3"/>
</dbReference>
<evidence type="ECO:0000313" key="9">
    <source>
        <dbReference type="EMBL" id="QOV92163.1"/>
    </source>
</evidence>
<reference evidence="9 10" key="1">
    <citation type="submission" date="2020-10" db="EMBL/GenBank/DDBJ databases">
        <title>Wide distribution of Phycisphaera-like planctomycetes from WD2101 soil group in peatlands and genome analysis of the first cultivated representative.</title>
        <authorList>
            <person name="Dedysh S.N."/>
            <person name="Beletsky A.V."/>
            <person name="Ivanova A."/>
            <person name="Kulichevskaya I.S."/>
            <person name="Suzina N.E."/>
            <person name="Philippov D.A."/>
            <person name="Rakitin A.L."/>
            <person name="Mardanov A.V."/>
            <person name="Ravin N.V."/>
        </authorList>
    </citation>
    <scope>NUCLEOTIDE SEQUENCE [LARGE SCALE GENOMIC DNA]</scope>
    <source>
        <strain evidence="9 10">M1803</strain>
    </source>
</reference>
<dbReference type="Pfam" id="PF00270">
    <property type="entry name" value="DEAD"/>
    <property type="match status" value="1"/>
</dbReference>
<dbReference type="GO" id="GO:0043139">
    <property type="term" value="F:5'-3' DNA helicase activity"/>
    <property type="evidence" value="ECO:0007669"/>
    <property type="project" value="UniProtKB-EC"/>
</dbReference>
<dbReference type="GO" id="GO:0003677">
    <property type="term" value="F:DNA binding"/>
    <property type="evidence" value="ECO:0007669"/>
    <property type="project" value="InterPro"/>
</dbReference>
<dbReference type="InterPro" id="IPR027417">
    <property type="entry name" value="P-loop_NTPase"/>
</dbReference>
<dbReference type="InterPro" id="IPR011545">
    <property type="entry name" value="DEAD/DEAH_box_helicase_dom"/>
</dbReference>